<protein>
    <submittedName>
        <fullName evidence="1">Uncharacterized protein</fullName>
    </submittedName>
</protein>
<dbReference type="SUPFAM" id="SSF56219">
    <property type="entry name" value="DNase I-like"/>
    <property type="match status" value="1"/>
</dbReference>
<sequence>STHRTQPRTQQQLQADISKQHQGTLHLSPLQIHQPLSLKPTPRSYKAEHSLRCILINTSSNHRQAIELWNLIDTTSPDVAFLTETWLNPSSALDIANPDGYKSIRRDCTN</sequence>
<organism evidence="1 2">
    <name type="scientific">Pleurodeles waltl</name>
    <name type="common">Iberian ribbed newt</name>
    <dbReference type="NCBI Taxonomy" id="8319"/>
    <lineage>
        <taxon>Eukaryota</taxon>
        <taxon>Metazoa</taxon>
        <taxon>Chordata</taxon>
        <taxon>Craniata</taxon>
        <taxon>Vertebrata</taxon>
        <taxon>Euteleostomi</taxon>
        <taxon>Amphibia</taxon>
        <taxon>Batrachia</taxon>
        <taxon>Caudata</taxon>
        <taxon>Salamandroidea</taxon>
        <taxon>Salamandridae</taxon>
        <taxon>Pleurodelinae</taxon>
        <taxon>Pleurodeles</taxon>
    </lineage>
</organism>
<feature type="non-terminal residue" evidence="1">
    <location>
        <position position="110"/>
    </location>
</feature>
<gene>
    <name evidence="1" type="ORF">NDU88_006410</name>
</gene>
<keyword evidence="2" id="KW-1185">Reference proteome</keyword>
<reference evidence="1" key="1">
    <citation type="journal article" date="2022" name="bioRxiv">
        <title>Sequencing and chromosome-scale assembly of the giantPleurodeles waltlgenome.</title>
        <authorList>
            <person name="Brown T."/>
            <person name="Elewa A."/>
            <person name="Iarovenko S."/>
            <person name="Subramanian E."/>
            <person name="Araus A.J."/>
            <person name="Petzold A."/>
            <person name="Susuki M."/>
            <person name="Suzuki K.-i.T."/>
            <person name="Hayashi T."/>
            <person name="Toyoda A."/>
            <person name="Oliveira C."/>
            <person name="Osipova E."/>
            <person name="Leigh N.D."/>
            <person name="Simon A."/>
            <person name="Yun M.H."/>
        </authorList>
    </citation>
    <scope>NUCLEOTIDE SEQUENCE</scope>
    <source>
        <strain evidence="1">20211129_DDA</strain>
        <tissue evidence="1">Liver</tissue>
    </source>
</reference>
<dbReference type="EMBL" id="JANPWB010000015">
    <property type="protein sequence ID" value="KAJ1093305.1"/>
    <property type="molecule type" value="Genomic_DNA"/>
</dbReference>
<dbReference type="AlphaFoldDB" id="A0AAV7M042"/>
<comment type="caution">
    <text evidence="1">The sequence shown here is derived from an EMBL/GenBank/DDBJ whole genome shotgun (WGS) entry which is preliminary data.</text>
</comment>
<evidence type="ECO:0000313" key="1">
    <source>
        <dbReference type="EMBL" id="KAJ1093305.1"/>
    </source>
</evidence>
<proteinExistence type="predicted"/>
<dbReference type="InterPro" id="IPR036691">
    <property type="entry name" value="Endo/exonu/phosph_ase_sf"/>
</dbReference>
<evidence type="ECO:0000313" key="2">
    <source>
        <dbReference type="Proteomes" id="UP001066276"/>
    </source>
</evidence>
<feature type="non-terminal residue" evidence="1">
    <location>
        <position position="1"/>
    </location>
</feature>
<dbReference type="Proteomes" id="UP001066276">
    <property type="component" value="Chromosome 11"/>
</dbReference>
<accession>A0AAV7M042</accession>
<name>A0AAV7M042_PLEWA</name>